<dbReference type="Proteomes" id="UP000242447">
    <property type="component" value="Chromosome"/>
</dbReference>
<dbReference type="RefSeq" id="WP_085785308.1">
    <property type="nucleotide sequence ID" value="NZ_CP019937.1"/>
</dbReference>
<gene>
    <name evidence="10" type="ORF">BVG79_00253</name>
</gene>
<comment type="cofactor">
    <cofactor evidence="8">
        <name>FMN</name>
        <dbReference type="ChEBI" id="CHEBI:58210"/>
    </cofactor>
    <text evidence="8">Binds 1 FMN per subunit.</text>
</comment>
<keyword evidence="3 7" id="KW-0288">FMN</keyword>
<evidence type="ECO:0000256" key="7">
    <source>
        <dbReference type="PIRNR" id="PIRNR000232"/>
    </source>
</evidence>
<accession>A0A1W6NWT2</accession>
<organism evidence="10 11">
    <name type="scientific">Ketogulonicigenium robustum</name>
    <dbReference type="NCBI Taxonomy" id="92947"/>
    <lineage>
        <taxon>Bacteria</taxon>
        <taxon>Pseudomonadati</taxon>
        <taxon>Pseudomonadota</taxon>
        <taxon>Alphaproteobacteria</taxon>
        <taxon>Rhodobacterales</taxon>
        <taxon>Roseobacteraceae</taxon>
        <taxon>Ketogulonicigenium</taxon>
    </lineage>
</organism>
<name>A0A1W6NWT2_9RHOB</name>
<dbReference type="InterPro" id="IPR000415">
    <property type="entry name" value="Nitroreductase-like"/>
</dbReference>
<keyword evidence="6 7" id="KW-0520">NAD</keyword>
<feature type="binding site" evidence="8">
    <location>
        <position position="43"/>
    </location>
    <ligand>
        <name>FMN</name>
        <dbReference type="ChEBI" id="CHEBI:58210"/>
        <note>ligand shared between dimeric partners</note>
    </ligand>
</feature>
<evidence type="ECO:0000256" key="8">
    <source>
        <dbReference type="PIRSR" id="PIRSR000232-1"/>
    </source>
</evidence>
<evidence type="ECO:0000256" key="2">
    <source>
        <dbReference type="ARBA" id="ARBA00022630"/>
    </source>
</evidence>
<dbReference type="PANTHER" id="PTHR43821:SF1">
    <property type="entry name" value="NAD(P)H NITROREDUCTASE YDJA-RELATED"/>
    <property type="match status" value="1"/>
</dbReference>
<feature type="binding site" description="in other chain" evidence="8">
    <location>
        <begin position="12"/>
        <end position="14"/>
    </location>
    <ligand>
        <name>FMN</name>
        <dbReference type="ChEBI" id="CHEBI:58210"/>
        <note>ligand shared between dimeric partners</note>
    </ligand>
</feature>
<evidence type="ECO:0000256" key="6">
    <source>
        <dbReference type="ARBA" id="ARBA00023027"/>
    </source>
</evidence>
<keyword evidence="2 7" id="KW-0285">Flavoprotein</keyword>
<evidence type="ECO:0000259" key="9">
    <source>
        <dbReference type="Pfam" id="PF00881"/>
    </source>
</evidence>
<dbReference type="EMBL" id="CP019937">
    <property type="protein sequence ID" value="ARO13613.1"/>
    <property type="molecule type" value="Genomic_DNA"/>
</dbReference>
<dbReference type="InterPro" id="IPR029479">
    <property type="entry name" value="Nitroreductase"/>
</dbReference>
<dbReference type="AlphaFoldDB" id="A0A1W6NWT2"/>
<dbReference type="InterPro" id="IPR052530">
    <property type="entry name" value="NAD(P)H_nitroreductase"/>
</dbReference>
<evidence type="ECO:0000256" key="5">
    <source>
        <dbReference type="ARBA" id="ARBA00023002"/>
    </source>
</evidence>
<dbReference type="CDD" id="cd02135">
    <property type="entry name" value="YdjA-like"/>
    <property type="match status" value="1"/>
</dbReference>
<dbReference type="STRING" id="92947.BVG79_00253"/>
<dbReference type="EC" id="1.-.-.-" evidence="7"/>
<dbReference type="GO" id="GO:0016491">
    <property type="term" value="F:oxidoreductase activity"/>
    <property type="evidence" value="ECO:0007669"/>
    <property type="project" value="UniProtKB-UniRule"/>
</dbReference>
<dbReference type="InterPro" id="IPR026021">
    <property type="entry name" value="YdjA-like"/>
</dbReference>
<reference evidence="10 11" key="1">
    <citation type="submission" date="2017-02" db="EMBL/GenBank/DDBJ databases">
        <title>Ketogulonicigenium robustum SPU B003 Genome sequencing and assembly.</title>
        <authorList>
            <person name="Li Y."/>
            <person name="Liu L."/>
            <person name="Wang C."/>
            <person name="Zhang M."/>
            <person name="Zhang T."/>
            <person name="Zhang Y."/>
        </authorList>
    </citation>
    <scope>NUCLEOTIDE SEQUENCE [LARGE SCALE GENOMIC DNA]</scope>
    <source>
        <strain evidence="10 11">SPU_B003</strain>
    </source>
</reference>
<dbReference type="PIRSF" id="PIRSF000232">
    <property type="entry name" value="YdjA"/>
    <property type="match status" value="1"/>
</dbReference>
<evidence type="ECO:0000313" key="11">
    <source>
        <dbReference type="Proteomes" id="UP000242447"/>
    </source>
</evidence>
<feature type="domain" description="Nitroreductase" evidence="9">
    <location>
        <begin position="23"/>
        <end position="166"/>
    </location>
</feature>
<proteinExistence type="inferred from homology"/>
<dbReference type="PANTHER" id="PTHR43821">
    <property type="entry name" value="NAD(P)H NITROREDUCTASE YDJA-RELATED"/>
    <property type="match status" value="1"/>
</dbReference>
<keyword evidence="5 7" id="KW-0560">Oxidoreductase</keyword>
<dbReference type="SUPFAM" id="SSF55469">
    <property type="entry name" value="FMN-dependent nitroreductase-like"/>
    <property type="match status" value="1"/>
</dbReference>
<comment type="similarity">
    <text evidence="1 7">Belongs to the nitroreductase family.</text>
</comment>
<dbReference type="Pfam" id="PF00881">
    <property type="entry name" value="Nitroreductase"/>
    <property type="match status" value="1"/>
</dbReference>
<feature type="binding site" evidence="8">
    <location>
        <position position="39"/>
    </location>
    <ligand>
        <name>FMN</name>
        <dbReference type="ChEBI" id="CHEBI:58210"/>
        <note>ligand shared between dimeric partners</note>
    </ligand>
</feature>
<sequence length="189" mass="20259">MTHSPLSFLLHRRSHPARLLGLPTPEGEVLTQILTAAARTPDHGKLEPFRFIILERGALDRLAALAETRGQALGKEDGPKLKAVTQFSQSPFAIAVVQVPRPTDKVPAIEQTYTAGAVALGLVNAALASGFGANWLTGWAAYDRPFLQDGLGLAPDEQLVGFVHIGTAGTQPSDRPRPDLDQIVTRMAQ</sequence>
<evidence type="ECO:0000256" key="1">
    <source>
        <dbReference type="ARBA" id="ARBA00007118"/>
    </source>
</evidence>
<keyword evidence="11" id="KW-1185">Reference proteome</keyword>
<protein>
    <recommendedName>
        <fullName evidence="7">Putative NAD(P)H nitroreductase</fullName>
        <ecNumber evidence="7">1.-.-.-</ecNumber>
    </recommendedName>
</protein>
<keyword evidence="4 7" id="KW-0521">NADP</keyword>
<dbReference type="OrthoDB" id="9804207at2"/>
<feature type="binding site" description="in other chain" evidence="8">
    <location>
        <begin position="135"/>
        <end position="137"/>
    </location>
    <ligand>
        <name>FMN</name>
        <dbReference type="ChEBI" id="CHEBI:58210"/>
        <note>ligand shared between dimeric partners</note>
    </ligand>
</feature>
<evidence type="ECO:0000313" key="10">
    <source>
        <dbReference type="EMBL" id="ARO13613.1"/>
    </source>
</evidence>
<evidence type="ECO:0000256" key="3">
    <source>
        <dbReference type="ARBA" id="ARBA00022643"/>
    </source>
</evidence>
<dbReference type="Gene3D" id="3.40.109.10">
    <property type="entry name" value="NADH Oxidase"/>
    <property type="match status" value="1"/>
</dbReference>
<dbReference type="KEGG" id="kro:BVG79_00253"/>
<evidence type="ECO:0000256" key="4">
    <source>
        <dbReference type="ARBA" id="ARBA00022857"/>
    </source>
</evidence>